<evidence type="ECO:0000256" key="4">
    <source>
        <dbReference type="PIRNR" id="PIRNR018169"/>
    </source>
</evidence>
<evidence type="ECO:0000256" key="2">
    <source>
        <dbReference type="ARBA" id="ARBA00022963"/>
    </source>
</evidence>
<dbReference type="GO" id="GO:0016042">
    <property type="term" value="P:lipid catabolic process"/>
    <property type="evidence" value="ECO:0007669"/>
    <property type="project" value="UniProtKB-KW"/>
</dbReference>
<dbReference type="PANTHER" id="PTHR10272:SF11">
    <property type="entry name" value="PHOSPHOLIPASE-RELATED"/>
    <property type="match status" value="1"/>
</dbReference>
<feature type="active site" description="Charge relay system" evidence="5">
    <location>
        <position position="386"/>
    </location>
</feature>
<sequence>MASSKMHPDSDDELELASLASLDSQDAPDAPLAQPKWLQPTPSPSFTTTVVSSLRRRLWLSLLLLTTISYLVFHRPALPAYTGPHGVGTADIELALDSPLNMSDIQLGSGAQVFSLKTVLFTLYYPAAPGAVSSLPQHEWLSRPISLRARGYARFAHVDFAPIRYLFTFALWAFAGAVRIPAAVDVPLVPLDKEAQEASARNARLPVVVFSHGMASSRTDYSALFGELASRGIVVAALEHRDGSCPGTVIKRANHPDYPVVHFAEADLQTPDGKPIDTPTMKRTQLAFREAEMWQAVRTLRNLDAGLGAAIAANNTRNQGSLAFDQFKNRLDFDRLIMAGHSYGATGALQALDPDSPYSRSSASAPIPSSISPSSPIKPAGGLILDPGKESGPLNPHAAAPLLVIHSNTWSRTHTLFYGRPHFSTVRDLVLDVLHRIPDHAAWFLTSIGTAHPTVTDAPFLAPLLLRWTTGASLDAHEALRQYVYVADDFVTYLTNKTMAGLLHQKVTHRDYGVWVSKERQAEFPEKWKKLWEVHVSPESDA</sequence>
<comment type="similarity">
    <text evidence="4">Belongs to the serine esterase family.</text>
</comment>
<evidence type="ECO:0000256" key="5">
    <source>
        <dbReference type="PIRSR" id="PIRSR018169-1"/>
    </source>
</evidence>
<keyword evidence="8" id="KW-1185">Reference proteome</keyword>
<gene>
    <name evidence="7" type="ORF">CDD81_6623</name>
</gene>
<dbReference type="PANTHER" id="PTHR10272">
    <property type="entry name" value="PLATELET-ACTIVATING FACTOR ACETYLHYDROLASE"/>
    <property type="match status" value="1"/>
</dbReference>
<accession>A0A2C5Y5C6</accession>
<dbReference type="STRING" id="1399860.A0A2C5Y5C6"/>
<feature type="active site" description="Charge relay system" evidence="5">
    <location>
        <position position="452"/>
    </location>
</feature>
<comment type="catalytic activity">
    <reaction evidence="4">
        <text>a 1-O-alkyl-2-acetyl-sn-glycero-3-phosphocholine + H2O = a 1-O-alkyl-sn-glycero-3-phosphocholine + acetate + H(+)</text>
        <dbReference type="Rhea" id="RHEA:17777"/>
        <dbReference type="ChEBI" id="CHEBI:15377"/>
        <dbReference type="ChEBI" id="CHEBI:15378"/>
        <dbReference type="ChEBI" id="CHEBI:30089"/>
        <dbReference type="ChEBI" id="CHEBI:30909"/>
        <dbReference type="ChEBI" id="CHEBI:36707"/>
        <dbReference type="EC" id="3.1.1.47"/>
    </reaction>
</comment>
<evidence type="ECO:0000256" key="1">
    <source>
        <dbReference type="ARBA" id="ARBA00022801"/>
    </source>
</evidence>
<feature type="region of interest" description="Disordered" evidence="6">
    <location>
        <begin position="25"/>
        <end position="45"/>
    </location>
</feature>
<dbReference type="AlphaFoldDB" id="A0A2C5Y5C6"/>
<dbReference type="Gene3D" id="3.40.50.1820">
    <property type="entry name" value="alpha/beta hydrolase"/>
    <property type="match status" value="1"/>
</dbReference>
<feature type="region of interest" description="Disordered" evidence="6">
    <location>
        <begin position="354"/>
        <end position="375"/>
    </location>
</feature>
<dbReference type="EC" id="3.1.1.47" evidence="4"/>
<dbReference type="GO" id="GO:0003847">
    <property type="term" value="F:1-alkyl-2-acetylglycerophosphocholine esterase activity"/>
    <property type="evidence" value="ECO:0007669"/>
    <property type="project" value="UniProtKB-UniRule"/>
</dbReference>
<name>A0A2C5Y5C6_9HYPO</name>
<keyword evidence="3 4" id="KW-0443">Lipid metabolism</keyword>
<comment type="caution">
    <text evidence="7">The sequence shown here is derived from an EMBL/GenBank/DDBJ whole genome shotgun (WGS) entry which is preliminary data.</text>
</comment>
<keyword evidence="2 4" id="KW-0442">Lipid degradation</keyword>
<evidence type="ECO:0000313" key="8">
    <source>
        <dbReference type="Proteomes" id="UP000226192"/>
    </source>
</evidence>
<dbReference type="OrthoDB" id="2363873at2759"/>
<dbReference type="PIRSF" id="PIRSF018169">
    <property type="entry name" value="PAF_acetylhydrolase"/>
    <property type="match status" value="1"/>
</dbReference>
<protein>
    <recommendedName>
        <fullName evidence="4">Putative phospholipase</fullName>
        <ecNumber evidence="4">3.1.1.47</ecNumber>
    </recommendedName>
</protein>
<keyword evidence="1 4" id="KW-0378">Hydrolase</keyword>
<dbReference type="Proteomes" id="UP000226192">
    <property type="component" value="Unassembled WGS sequence"/>
</dbReference>
<evidence type="ECO:0000313" key="7">
    <source>
        <dbReference type="EMBL" id="PHH62823.1"/>
    </source>
</evidence>
<reference evidence="7 8" key="1">
    <citation type="submission" date="2017-06" db="EMBL/GenBank/DDBJ databases">
        <title>Ant-infecting Ophiocordyceps genomes reveal a high diversity of potential behavioral manipulation genes and a possible major role for enterotoxins.</title>
        <authorList>
            <person name="De Bekker C."/>
            <person name="Evans H.C."/>
            <person name="Brachmann A."/>
            <person name="Hughes D.P."/>
        </authorList>
    </citation>
    <scope>NUCLEOTIDE SEQUENCE [LARGE SCALE GENOMIC DNA]</scope>
    <source>
        <strain evidence="7 8">Map64</strain>
    </source>
</reference>
<dbReference type="SUPFAM" id="SSF53474">
    <property type="entry name" value="alpha/beta-Hydrolases"/>
    <property type="match status" value="1"/>
</dbReference>
<dbReference type="InterPro" id="IPR016715">
    <property type="entry name" value="PAF_acetylhydro_eukaryote"/>
</dbReference>
<dbReference type="InterPro" id="IPR029058">
    <property type="entry name" value="AB_hydrolase_fold"/>
</dbReference>
<evidence type="ECO:0000256" key="3">
    <source>
        <dbReference type="ARBA" id="ARBA00023098"/>
    </source>
</evidence>
<dbReference type="EMBL" id="NJET01000062">
    <property type="protein sequence ID" value="PHH62823.1"/>
    <property type="molecule type" value="Genomic_DNA"/>
</dbReference>
<organism evidence="7 8">
    <name type="scientific">Ophiocordyceps australis</name>
    <dbReference type="NCBI Taxonomy" id="1399860"/>
    <lineage>
        <taxon>Eukaryota</taxon>
        <taxon>Fungi</taxon>
        <taxon>Dikarya</taxon>
        <taxon>Ascomycota</taxon>
        <taxon>Pezizomycotina</taxon>
        <taxon>Sordariomycetes</taxon>
        <taxon>Hypocreomycetidae</taxon>
        <taxon>Hypocreales</taxon>
        <taxon>Ophiocordycipitaceae</taxon>
        <taxon>Ophiocordyceps</taxon>
    </lineage>
</organism>
<proteinExistence type="inferred from homology"/>
<evidence type="ECO:0000256" key="6">
    <source>
        <dbReference type="SAM" id="MobiDB-lite"/>
    </source>
</evidence>
<feature type="region of interest" description="Disordered" evidence="6">
    <location>
        <begin position="1"/>
        <end position="20"/>
    </location>
</feature>
<dbReference type="Pfam" id="PF03403">
    <property type="entry name" value="PAF-AH_p_II"/>
    <property type="match status" value="1"/>
</dbReference>
<feature type="active site" description="Nucleophile" evidence="5">
    <location>
        <position position="342"/>
    </location>
</feature>